<dbReference type="EnsemblPlants" id="AET2Gv20867900.23">
    <property type="protein sequence ID" value="AET2Gv20867900.23"/>
    <property type="gene ID" value="AET2Gv20867900"/>
</dbReference>
<keyword evidence="3" id="KW-1185">Reference proteome</keyword>
<reference evidence="3" key="2">
    <citation type="journal article" date="2017" name="Nat. Plants">
        <title>The Aegilops tauschii genome reveals multiple impacts of transposons.</title>
        <authorList>
            <person name="Zhao G."/>
            <person name="Zou C."/>
            <person name="Li K."/>
            <person name="Wang K."/>
            <person name="Li T."/>
            <person name="Gao L."/>
            <person name="Zhang X."/>
            <person name="Wang H."/>
            <person name="Yang Z."/>
            <person name="Liu X."/>
            <person name="Jiang W."/>
            <person name="Mao L."/>
            <person name="Kong X."/>
            <person name="Jiao Y."/>
            <person name="Jia J."/>
        </authorList>
    </citation>
    <scope>NUCLEOTIDE SEQUENCE [LARGE SCALE GENOMIC DNA]</scope>
    <source>
        <strain evidence="3">cv. AL8/78</strain>
    </source>
</reference>
<organism evidence="2 3">
    <name type="scientific">Aegilops tauschii subsp. strangulata</name>
    <name type="common">Goatgrass</name>
    <dbReference type="NCBI Taxonomy" id="200361"/>
    <lineage>
        <taxon>Eukaryota</taxon>
        <taxon>Viridiplantae</taxon>
        <taxon>Streptophyta</taxon>
        <taxon>Embryophyta</taxon>
        <taxon>Tracheophyta</taxon>
        <taxon>Spermatophyta</taxon>
        <taxon>Magnoliopsida</taxon>
        <taxon>Liliopsida</taxon>
        <taxon>Poales</taxon>
        <taxon>Poaceae</taxon>
        <taxon>BOP clade</taxon>
        <taxon>Pooideae</taxon>
        <taxon>Triticodae</taxon>
        <taxon>Triticeae</taxon>
        <taxon>Triticinae</taxon>
        <taxon>Aegilops</taxon>
    </lineage>
</organism>
<accession>A0A453CJJ1</accession>
<evidence type="ECO:0000313" key="2">
    <source>
        <dbReference type="EnsemblPlants" id="AET2Gv20867900.23"/>
    </source>
</evidence>
<reference evidence="2" key="3">
    <citation type="journal article" date="2017" name="Nature">
        <title>Genome sequence of the progenitor of the wheat D genome Aegilops tauschii.</title>
        <authorList>
            <person name="Luo M.C."/>
            <person name="Gu Y.Q."/>
            <person name="Puiu D."/>
            <person name="Wang H."/>
            <person name="Twardziok S.O."/>
            <person name="Deal K.R."/>
            <person name="Huo N."/>
            <person name="Zhu T."/>
            <person name="Wang L."/>
            <person name="Wang Y."/>
            <person name="McGuire P.E."/>
            <person name="Liu S."/>
            <person name="Long H."/>
            <person name="Ramasamy R.K."/>
            <person name="Rodriguez J.C."/>
            <person name="Van S.L."/>
            <person name="Yuan L."/>
            <person name="Wang Z."/>
            <person name="Xia Z."/>
            <person name="Xiao L."/>
            <person name="Anderson O.D."/>
            <person name="Ouyang S."/>
            <person name="Liang Y."/>
            <person name="Zimin A.V."/>
            <person name="Pertea G."/>
            <person name="Qi P."/>
            <person name="Bennetzen J.L."/>
            <person name="Dai X."/>
            <person name="Dawson M.W."/>
            <person name="Muller H.G."/>
            <person name="Kugler K."/>
            <person name="Rivarola-Duarte L."/>
            <person name="Spannagl M."/>
            <person name="Mayer K.F.X."/>
            <person name="Lu F.H."/>
            <person name="Bevan M.W."/>
            <person name="Leroy P."/>
            <person name="Li P."/>
            <person name="You F.M."/>
            <person name="Sun Q."/>
            <person name="Liu Z."/>
            <person name="Lyons E."/>
            <person name="Wicker T."/>
            <person name="Salzberg S.L."/>
            <person name="Devos K.M."/>
            <person name="Dvorak J."/>
        </authorList>
    </citation>
    <scope>NUCLEOTIDE SEQUENCE [LARGE SCALE GENOMIC DNA]</scope>
    <source>
        <strain evidence="2">cv. AL8/78</strain>
    </source>
</reference>
<dbReference type="Proteomes" id="UP000015105">
    <property type="component" value="Chromosome 2D"/>
</dbReference>
<sequence length="52" mass="5463">STHHVGSIDPPPTPHCPSAVDGRALPSYDHRAGTVLIGAHQLSSISPRIRTV</sequence>
<reference evidence="2" key="5">
    <citation type="journal article" date="2021" name="G3 (Bethesda)">
        <title>Aegilops tauschii genome assembly Aet v5.0 features greater sequence contiguity and improved annotation.</title>
        <authorList>
            <person name="Wang L."/>
            <person name="Zhu T."/>
            <person name="Rodriguez J.C."/>
            <person name="Deal K.R."/>
            <person name="Dubcovsky J."/>
            <person name="McGuire P.E."/>
            <person name="Lux T."/>
            <person name="Spannagl M."/>
            <person name="Mayer K.F.X."/>
            <person name="Baldrich P."/>
            <person name="Meyers B.C."/>
            <person name="Huo N."/>
            <person name="Gu Y.Q."/>
            <person name="Zhou H."/>
            <person name="Devos K.M."/>
            <person name="Bennetzen J.L."/>
            <person name="Unver T."/>
            <person name="Budak H."/>
            <person name="Gulick P.J."/>
            <person name="Galiba G."/>
            <person name="Kalapos B."/>
            <person name="Nelson D.R."/>
            <person name="Li P."/>
            <person name="You F.M."/>
            <person name="Luo M.C."/>
            <person name="Dvorak J."/>
        </authorList>
    </citation>
    <scope>NUCLEOTIDE SEQUENCE [LARGE SCALE GENOMIC DNA]</scope>
    <source>
        <strain evidence="2">cv. AL8/78</strain>
    </source>
</reference>
<protein>
    <submittedName>
        <fullName evidence="2">Uncharacterized protein</fullName>
    </submittedName>
</protein>
<dbReference type="AlphaFoldDB" id="A0A453CJJ1"/>
<evidence type="ECO:0000313" key="3">
    <source>
        <dbReference type="Proteomes" id="UP000015105"/>
    </source>
</evidence>
<name>A0A453CJJ1_AEGTS</name>
<dbReference type="Gramene" id="AET2Gv20867900.23">
    <property type="protein sequence ID" value="AET2Gv20867900.23"/>
    <property type="gene ID" value="AET2Gv20867900"/>
</dbReference>
<reference evidence="3" key="1">
    <citation type="journal article" date="2014" name="Science">
        <title>Ancient hybridizations among the ancestral genomes of bread wheat.</title>
        <authorList>
            <consortium name="International Wheat Genome Sequencing Consortium,"/>
            <person name="Marcussen T."/>
            <person name="Sandve S.R."/>
            <person name="Heier L."/>
            <person name="Spannagl M."/>
            <person name="Pfeifer M."/>
            <person name="Jakobsen K.S."/>
            <person name="Wulff B.B."/>
            <person name="Steuernagel B."/>
            <person name="Mayer K.F."/>
            <person name="Olsen O.A."/>
        </authorList>
    </citation>
    <scope>NUCLEOTIDE SEQUENCE [LARGE SCALE GENOMIC DNA]</scope>
    <source>
        <strain evidence="3">cv. AL8/78</strain>
    </source>
</reference>
<reference evidence="2" key="4">
    <citation type="submission" date="2019-03" db="UniProtKB">
        <authorList>
            <consortium name="EnsemblPlants"/>
        </authorList>
    </citation>
    <scope>IDENTIFICATION</scope>
</reference>
<evidence type="ECO:0000256" key="1">
    <source>
        <dbReference type="SAM" id="MobiDB-lite"/>
    </source>
</evidence>
<feature type="region of interest" description="Disordered" evidence="1">
    <location>
        <begin position="1"/>
        <end position="25"/>
    </location>
</feature>
<proteinExistence type="predicted"/>